<evidence type="ECO:0000313" key="2">
    <source>
        <dbReference type="EMBL" id="MFC0623243.1"/>
    </source>
</evidence>
<comment type="caution">
    <text evidence="2">The sequence shown here is derived from an EMBL/GenBank/DDBJ whole genome shotgun (WGS) entry which is preliminary data.</text>
</comment>
<keyword evidence="3" id="KW-1185">Reference proteome</keyword>
<evidence type="ECO:0000313" key="3">
    <source>
        <dbReference type="Proteomes" id="UP001589890"/>
    </source>
</evidence>
<reference evidence="2 3" key="1">
    <citation type="submission" date="2024-09" db="EMBL/GenBank/DDBJ databases">
        <authorList>
            <person name="Sun Q."/>
            <person name="Mori K."/>
        </authorList>
    </citation>
    <scope>NUCLEOTIDE SEQUENCE [LARGE SCALE GENOMIC DNA]</scope>
    <source>
        <strain evidence="2 3">CGMCC 1.15906</strain>
    </source>
</reference>
<gene>
    <name evidence="2" type="ORF">ACFFGN_04170</name>
</gene>
<dbReference type="RefSeq" id="WP_380043941.1">
    <property type="nucleotide sequence ID" value="NZ_JBHLTC010000005.1"/>
</dbReference>
<evidence type="ECO:0000256" key="1">
    <source>
        <dbReference type="SAM" id="MobiDB-lite"/>
    </source>
</evidence>
<dbReference type="Proteomes" id="UP001589890">
    <property type="component" value="Unassembled WGS sequence"/>
</dbReference>
<feature type="region of interest" description="Disordered" evidence="1">
    <location>
        <begin position="35"/>
        <end position="57"/>
    </location>
</feature>
<proteinExistence type="predicted"/>
<accession>A0ABV6QFB9</accession>
<organism evidence="2 3">
    <name type="scientific">Kribbella deserti</name>
    <dbReference type="NCBI Taxonomy" id="1926257"/>
    <lineage>
        <taxon>Bacteria</taxon>
        <taxon>Bacillati</taxon>
        <taxon>Actinomycetota</taxon>
        <taxon>Actinomycetes</taxon>
        <taxon>Propionibacteriales</taxon>
        <taxon>Kribbellaceae</taxon>
        <taxon>Kribbella</taxon>
    </lineage>
</organism>
<dbReference type="EMBL" id="JBHLTC010000005">
    <property type="protein sequence ID" value="MFC0623243.1"/>
    <property type="molecule type" value="Genomic_DNA"/>
</dbReference>
<sequence>MTQTAASSRNAHLRAQHALTADELEIFLDCESPERDLKTTAADPLPPGSAAVLDEQR</sequence>
<protein>
    <submittedName>
        <fullName evidence="2">Uncharacterized protein</fullName>
    </submittedName>
</protein>
<name>A0ABV6QFB9_9ACTN</name>